<dbReference type="GO" id="GO:0031418">
    <property type="term" value="F:L-ascorbic acid binding"/>
    <property type="evidence" value="ECO:0007669"/>
    <property type="project" value="UniProtKB-KW"/>
</dbReference>
<dbReference type="PANTHER" id="PTHR47991">
    <property type="entry name" value="OXOGLUTARATE/IRON-DEPENDENT DIOXYGENASE"/>
    <property type="match status" value="1"/>
</dbReference>
<evidence type="ECO:0000256" key="4">
    <source>
        <dbReference type="ARBA" id="ARBA00023002"/>
    </source>
</evidence>
<organism evidence="8 9">
    <name type="scientific">Carpinus fangiana</name>
    <dbReference type="NCBI Taxonomy" id="176857"/>
    <lineage>
        <taxon>Eukaryota</taxon>
        <taxon>Viridiplantae</taxon>
        <taxon>Streptophyta</taxon>
        <taxon>Embryophyta</taxon>
        <taxon>Tracheophyta</taxon>
        <taxon>Spermatophyta</taxon>
        <taxon>Magnoliopsida</taxon>
        <taxon>eudicotyledons</taxon>
        <taxon>Gunneridae</taxon>
        <taxon>Pentapetalae</taxon>
        <taxon>rosids</taxon>
        <taxon>fabids</taxon>
        <taxon>Fagales</taxon>
        <taxon>Betulaceae</taxon>
        <taxon>Carpinus</taxon>
    </lineage>
</organism>
<dbReference type="InterPro" id="IPR005123">
    <property type="entry name" value="Oxoglu/Fe-dep_dioxygenase_dom"/>
</dbReference>
<dbReference type="EMBL" id="CM017321">
    <property type="protein sequence ID" value="KAE7996322.1"/>
    <property type="molecule type" value="Genomic_DNA"/>
</dbReference>
<evidence type="ECO:0000313" key="9">
    <source>
        <dbReference type="Proteomes" id="UP000327013"/>
    </source>
</evidence>
<keyword evidence="3" id="KW-0847">Vitamin C</keyword>
<evidence type="ECO:0000256" key="1">
    <source>
        <dbReference type="ARBA" id="ARBA00008056"/>
    </source>
</evidence>
<feature type="domain" description="Fe2OG dioxygenase" evidence="7">
    <location>
        <begin position="203"/>
        <end position="303"/>
    </location>
</feature>
<dbReference type="InterPro" id="IPR050295">
    <property type="entry name" value="Plant_2OG-oxidoreductases"/>
</dbReference>
<dbReference type="FunFam" id="2.60.120.330:FF:000001">
    <property type="entry name" value="Protein SRG1"/>
    <property type="match status" value="1"/>
</dbReference>
<dbReference type="PROSITE" id="PS51471">
    <property type="entry name" value="FE2OG_OXY"/>
    <property type="match status" value="1"/>
</dbReference>
<dbReference type="GO" id="GO:0046872">
    <property type="term" value="F:metal ion binding"/>
    <property type="evidence" value="ECO:0007669"/>
    <property type="project" value="UniProtKB-KW"/>
</dbReference>
<comment type="similarity">
    <text evidence="1 6">Belongs to the iron/ascorbate-dependent oxidoreductase family.</text>
</comment>
<keyword evidence="9" id="KW-1185">Reference proteome</keyword>
<keyword evidence="4 6" id="KW-0560">Oxidoreductase</keyword>
<dbReference type="GO" id="GO:0016491">
    <property type="term" value="F:oxidoreductase activity"/>
    <property type="evidence" value="ECO:0007669"/>
    <property type="project" value="UniProtKB-KW"/>
</dbReference>
<dbReference type="Proteomes" id="UP000327013">
    <property type="component" value="Chromosome 1"/>
</dbReference>
<proteinExistence type="inferred from homology"/>
<keyword evidence="2 6" id="KW-0479">Metal-binding</keyword>
<protein>
    <recommendedName>
        <fullName evidence="7">Fe2OG dioxygenase domain-containing protein</fullName>
    </recommendedName>
</protein>
<dbReference type="OrthoDB" id="288590at2759"/>
<dbReference type="Pfam" id="PF14226">
    <property type="entry name" value="DIOX_N"/>
    <property type="match status" value="1"/>
</dbReference>
<name>A0A5N6QAJ7_9ROSI</name>
<dbReference type="Pfam" id="PF03171">
    <property type="entry name" value="2OG-FeII_Oxy"/>
    <property type="match status" value="1"/>
</dbReference>
<evidence type="ECO:0000256" key="2">
    <source>
        <dbReference type="ARBA" id="ARBA00022723"/>
    </source>
</evidence>
<evidence type="ECO:0000259" key="7">
    <source>
        <dbReference type="PROSITE" id="PS51471"/>
    </source>
</evidence>
<evidence type="ECO:0000256" key="6">
    <source>
        <dbReference type="RuleBase" id="RU003682"/>
    </source>
</evidence>
<dbReference type="Gene3D" id="2.60.120.330">
    <property type="entry name" value="B-lactam Antibiotic, Isopenicillin N Synthase, Chain"/>
    <property type="match status" value="1"/>
</dbReference>
<evidence type="ECO:0000313" key="8">
    <source>
        <dbReference type="EMBL" id="KAE7996322.1"/>
    </source>
</evidence>
<keyword evidence="5 6" id="KW-0408">Iron</keyword>
<gene>
    <name evidence="8" type="ORF">FH972_001054</name>
</gene>
<evidence type="ECO:0000256" key="5">
    <source>
        <dbReference type="ARBA" id="ARBA00023004"/>
    </source>
</evidence>
<dbReference type="SUPFAM" id="SSF51197">
    <property type="entry name" value="Clavaminate synthase-like"/>
    <property type="match status" value="1"/>
</dbReference>
<evidence type="ECO:0000256" key="3">
    <source>
        <dbReference type="ARBA" id="ARBA00022896"/>
    </source>
</evidence>
<dbReference type="InterPro" id="IPR044861">
    <property type="entry name" value="IPNS-like_FE2OG_OXY"/>
</dbReference>
<sequence length="357" mass="40754">MAATGSTSSDHLVLSIEEELAKDPQIKVVPERYVRVDQDPPVVGTLFPAIPTVDMKKLASVETKDFEVEKLQTICMEWGLFQLVNHGVSSSLLEKLNHEIEEFFKLPLEEKMKFKVRPGDVEGYGTIVRSDDQRLDWGDRVYMIINPTHRRKPYLFPELPSSFRETMESYLKELQKLAMTLLEHLGKALMIEMKEMKELFEDGMQSTRITYYPPCPQPEQVMGITPHSDATGITILHQVNGVEGLQIKKDGVWIPVNFLPDAFVVNAGDVLEILSNGLYNSVEHRVAVNTMKERISVALFFNPKFEAEVGPATTLLNPNNPPLFRRVGMEKYVEDFFSRRLNGRTYLEHLRIKTEGN</sequence>
<dbReference type="InterPro" id="IPR027443">
    <property type="entry name" value="IPNS-like_sf"/>
</dbReference>
<reference evidence="8 9" key="1">
    <citation type="submission" date="2019-06" db="EMBL/GenBank/DDBJ databases">
        <title>A chromosomal-level reference genome of Carpinus fangiana (Coryloideae, Betulaceae).</title>
        <authorList>
            <person name="Yang X."/>
            <person name="Wang Z."/>
            <person name="Zhang L."/>
            <person name="Hao G."/>
            <person name="Liu J."/>
            <person name="Yang Y."/>
        </authorList>
    </citation>
    <scope>NUCLEOTIDE SEQUENCE [LARGE SCALE GENOMIC DNA]</scope>
    <source>
        <strain evidence="8">Cfa_2016G</strain>
        <tissue evidence="8">Leaf</tissue>
    </source>
</reference>
<dbReference type="AlphaFoldDB" id="A0A5N6QAJ7"/>
<dbReference type="InterPro" id="IPR026992">
    <property type="entry name" value="DIOX_N"/>
</dbReference>
<accession>A0A5N6QAJ7</accession>